<keyword evidence="3" id="KW-0731">Sigma factor</keyword>
<dbReference type="SUPFAM" id="SSF88659">
    <property type="entry name" value="Sigma3 and sigma4 domains of RNA polymerase sigma factors"/>
    <property type="match status" value="1"/>
</dbReference>
<evidence type="ECO:0000256" key="2">
    <source>
        <dbReference type="ARBA" id="ARBA00023015"/>
    </source>
</evidence>
<dbReference type="InterPro" id="IPR007627">
    <property type="entry name" value="RNA_pol_sigma70_r2"/>
</dbReference>
<evidence type="ECO:0000256" key="1">
    <source>
        <dbReference type="ARBA" id="ARBA00010641"/>
    </source>
</evidence>
<keyword evidence="9" id="KW-1185">Reference proteome</keyword>
<evidence type="ECO:0000256" key="4">
    <source>
        <dbReference type="ARBA" id="ARBA00023125"/>
    </source>
</evidence>
<proteinExistence type="inferred from homology"/>
<dbReference type="GO" id="GO:0003677">
    <property type="term" value="F:DNA binding"/>
    <property type="evidence" value="ECO:0007669"/>
    <property type="project" value="InterPro"/>
</dbReference>
<keyword evidence="5" id="KW-0804">Transcription</keyword>
<evidence type="ECO:0000256" key="3">
    <source>
        <dbReference type="ARBA" id="ARBA00023082"/>
    </source>
</evidence>
<comment type="similarity">
    <text evidence="1">Belongs to the sigma-70 factor family. ECF subfamily.</text>
</comment>
<name>A0A917MZV1_9BACT</name>
<dbReference type="Gene3D" id="1.10.1740.10">
    <property type="match status" value="1"/>
</dbReference>
<gene>
    <name evidence="8" type="ORF">GCM10011379_43430</name>
</gene>
<evidence type="ECO:0000256" key="5">
    <source>
        <dbReference type="ARBA" id="ARBA00023163"/>
    </source>
</evidence>
<dbReference type="Pfam" id="PF04542">
    <property type="entry name" value="Sigma70_r2"/>
    <property type="match status" value="1"/>
</dbReference>
<dbReference type="PANTHER" id="PTHR43133">
    <property type="entry name" value="RNA POLYMERASE ECF-TYPE SIGMA FACTO"/>
    <property type="match status" value="1"/>
</dbReference>
<dbReference type="GO" id="GO:0016987">
    <property type="term" value="F:sigma factor activity"/>
    <property type="evidence" value="ECO:0007669"/>
    <property type="project" value="UniProtKB-KW"/>
</dbReference>
<dbReference type="InterPro" id="IPR007630">
    <property type="entry name" value="RNA_pol_sigma70_r4"/>
</dbReference>
<dbReference type="CDD" id="cd06171">
    <property type="entry name" value="Sigma70_r4"/>
    <property type="match status" value="1"/>
</dbReference>
<keyword evidence="2" id="KW-0805">Transcription regulation</keyword>
<protein>
    <submittedName>
        <fullName evidence="8">RNA polymerase sigma factor SigK</fullName>
    </submittedName>
</protein>
<dbReference type="Pfam" id="PF04545">
    <property type="entry name" value="Sigma70_r4"/>
    <property type="match status" value="1"/>
</dbReference>
<evidence type="ECO:0000259" key="7">
    <source>
        <dbReference type="Pfam" id="PF04545"/>
    </source>
</evidence>
<dbReference type="NCBIfam" id="TIGR02937">
    <property type="entry name" value="sigma70-ECF"/>
    <property type="match status" value="1"/>
</dbReference>
<dbReference type="EMBL" id="BMIB01000004">
    <property type="protein sequence ID" value="GGH77296.1"/>
    <property type="molecule type" value="Genomic_DNA"/>
</dbReference>
<dbReference type="InterPro" id="IPR036388">
    <property type="entry name" value="WH-like_DNA-bd_sf"/>
</dbReference>
<reference evidence="8" key="1">
    <citation type="journal article" date="2014" name="Int. J. Syst. Evol. Microbiol.">
        <title>Complete genome sequence of Corynebacterium casei LMG S-19264T (=DSM 44701T), isolated from a smear-ripened cheese.</title>
        <authorList>
            <consortium name="US DOE Joint Genome Institute (JGI-PGF)"/>
            <person name="Walter F."/>
            <person name="Albersmeier A."/>
            <person name="Kalinowski J."/>
            <person name="Ruckert C."/>
        </authorList>
    </citation>
    <scope>NUCLEOTIDE SEQUENCE</scope>
    <source>
        <strain evidence="8">CGMCC 1.15290</strain>
    </source>
</reference>
<dbReference type="InterPro" id="IPR013325">
    <property type="entry name" value="RNA_pol_sigma_r2"/>
</dbReference>
<dbReference type="InterPro" id="IPR039425">
    <property type="entry name" value="RNA_pol_sigma-70-like"/>
</dbReference>
<accession>A0A917MZV1</accession>
<organism evidence="8 9">
    <name type="scientific">Filimonas zeae</name>
    <dbReference type="NCBI Taxonomy" id="1737353"/>
    <lineage>
        <taxon>Bacteria</taxon>
        <taxon>Pseudomonadati</taxon>
        <taxon>Bacteroidota</taxon>
        <taxon>Chitinophagia</taxon>
        <taxon>Chitinophagales</taxon>
        <taxon>Chitinophagaceae</taxon>
        <taxon>Filimonas</taxon>
    </lineage>
</organism>
<evidence type="ECO:0000313" key="9">
    <source>
        <dbReference type="Proteomes" id="UP000627292"/>
    </source>
</evidence>
<feature type="domain" description="RNA polymerase sigma-70 region 2" evidence="6">
    <location>
        <begin position="46"/>
        <end position="112"/>
    </location>
</feature>
<dbReference type="InterPro" id="IPR013324">
    <property type="entry name" value="RNA_pol_sigma_r3/r4-like"/>
</dbReference>
<reference evidence="8" key="2">
    <citation type="submission" date="2020-09" db="EMBL/GenBank/DDBJ databases">
        <authorList>
            <person name="Sun Q."/>
            <person name="Zhou Y."/>
        </authorList>
    </citation>
    <scope>NUCLEOTIDE SEQUENCE</scope>
    <source>
        <strain evidence="8">CGMCC 1.15290</strain>
    </source>
</reference>
<feature type="domain" description="RNA polymerase sigma-70 region 4" evidence="7">
    <location>
        <begin position="150"/>
        <end position="195"/>
    </location>
</feature>
<dbReference type="AlphaFoldDB" id="A0A917MZV1"/>
<dbReference type="Gene3D" id="1.10.10.10">
    <property type="entry name" value="Winged helix-like DNA-binding domain superfamily/Winged helix DNA-binding domain"/>
    <property type="match status" value="1"/>
</dbReference>
<dbReference type="PANTHER" id="PTHR43133:SF62">
    <property type="entry name" value="RNA POLYMERASE SIGMA FACTOR SIGZ"/>
    <property type="match status" value="1"/>
</dbReference>
<dbReference type="SUPFAM" id="SSF88946">
    <property type="entry name" value="Sigma2 domain of RNA polymerase sigma factors"/>
    <property type="match status" value="1"/>
</dbReference>
<sequence length="201" mass="23136">MHIASLWANIQASTQLETIMPEFKKLSEADLVWQLRQRYQSAFVYLYDHYAGALLSVVSAIVIDKDLANDVLQEVFIKIWKQAESYDESKGRLFTWMANVARNAAIDTTRSKNFKNSQKNRELTETVYTSEEISIQIPVERIGIRKLVYQLNDAQKVLVELSYFQGYTQDEIAKMLNIPLGTVKTRLRAALIQLKQLANTQ</sequence>
<dbReference type="InterPro" id="IPR014284">
    <property type="entry name" value="RNA_pol_sigma-70_dom"/>
</dbReference>
<keyword evidence="4" id="KW-0238">DNA-binding</keyword>
<dbReference type="Proteomes" id="UP000627292">
    <property type="component" value="Unassembled WGS sequence"/>
</dbReference>
<evidence type="ECO:0000313" key="8">
    <source>
        <dbReference type="EMBL" id="GGH77296.1"/>
    </source>
</evidence>
<evidence type="ECO:0000259" key="6">
    <source>
        <dbReference type="Pfam" id="PF04542"/>
    </source>
</evidence>
<dbReference type="GO" id="GO:0006352">
    <property type="term" value="P:DNA-templated transcription initiation"/>
    <property type="evidence" value="ECO:0007669"/>
    <property type="project" value="InterPro"/>
</dbReference>
<comment type="caution">
    <text evidence="8">The sequence shown here is derived from an EMBL/GenBank/DDBJ whole genome shotgun (WGS) entry which is preliminary data.</text>
</comment>